<dbReference type="InterPro" id="IPR027417">
    <property type="entry name" value="P-loop_NTPase"/>
</dbReference>
<accession>A0ABS6F0X6</accession>
<dbReference type="PANTHER" id="PTHR40453:SF1">
    <property type="entry name" value="PROTEIN YOEF"/>
    <property type="match status" value="1"/>
</dbReference>
<dbReference type="EMBL" id="JAHLQL010000002">
    <property type="protein sequence ID" value="MBU5591903.1"/>
    <property type="molecule type" value="Genomic_DNA"/>
</dbReference>
<gene>
    <name evidence="2" type="ORF">KQI89_09000</name>
</gene>
<evidence type="ECO:0000313" key="2">
    <source>
        <dbReference type="EMBL" id="MBU5591903.1"/>
    </source>
</evidence>
<organism evidence="2 3">
    <name type="scientific">Clostridium simiarum</name>
    <dbReference type="NCBI Taxonomy" id="2841506"/>
    <lineage>
        <taxon>Bacteria</taxon>
        <taxon>Bacillati</taxon>
        <taxon>Bacillota</taxon>
        <taxon>Clostridia</taxon>
        <taxon>Eubacteriales</taxon>
        <taxon>Clostridiaceae</taxon>
        <taxon>Clostridium</taxon>
    </lineage>
</organism>
<dbReference type="InterPro" id="IPR012381">
    <property type="entry name" value="EutP_PduV"/>
</dbReference>
<dbReference type="Pfam" id="PF10662">
    <property type="entry name" value="PduV-EutP"/>
    <property type="match status" value="1"/>
</dbReference>
<keyword evidence="3" id="KW-1185">Reference proteome</keyword>
<dbReference type="CDD" id="cd00882">
    <property type="entry name" value="Ras_like_GTPase"/>
    <property type="match status" value="1"/>
</dbReference>
<comment type="caution">
    <text evidence="2">The sequence shown here is derived from an EMBL/GenBank/DDBJ whole genome shotgun (WGS) entry which is preliminary data.</text>
</comment>
<reference evidence="2 3" key="1">
    <citation type="submission" date="2021-06" db="EMBL/GenBank/DDBJ databases">
        <authorList>
            <person name="Sun Q."/>
            <person name="Li D."/>
        </authorList>
    </citation>
    <scope>NUCLEOTIDE SEQUENCE [LARGE SCALE GENOMIC DNA]</scope>
    <source>
        <strain evidence="2 3">MSJ-4</strain>
    </source>
</reference>
<dbReference type="NCBIfam" id="TIGR02528">
    <property type="entry name" value="EutP"/>
    <property type="match status" value="1"/>
</dbReference>
<sequence length="144" mass="16062">MKKIMLIGSIGAGKTTLTQALKNEIIEYKKTQSIEFDDYIIDTPGEYIDNKVYYNALVVTSADADVIGLVQDSTDETSSFPPSFGNMFNKEVIGICTKIDLCESEENLKRSEEFLSSAGAQYVFGVSAINNEKIEELKKYLDFD</sequence>
<proteinExistence type="inferred from homology"/>
<dbReference type="PIRSF" id="PIRSF036409">
    <property type="entry name" value="EutP_PduV"/>
    <property type="match status" value="1"/>
</dbReference>
<dbReference type="Gene3D" id="3.40.50.300">
    <property type="entry name" value="P-loop containing nucleotide triphosphate hydrolases"/>
    <property type="match status" value="1"/>
</dbReference>
<dbReference type="Proteomes" id="UP000736583">
    <property type="component" value="Unassembled WGS sequence"/>
</dbReference>
<comment type="similarity">
    <text evidence="1">Belongs to the EutP/PduV family.</text>
</comment>
<dbReference type="RefSeq" id="WP_096877946.1">
    <property type="nucleotide sequence ID" value="NZ_JAHLQL010000002.1"/>
</dbReference>
<dbReference type="PANTHER" id="PTHR40453">
    <property type="entry name" value="PROTEIN YOEF"/>
    <property type="match status" value="1"/>
</dbReference>
<dbReference type="SUPFAM" id="SSF52540">
    <property type="entry name" value="P-loop containing nucleoside triphosphate hydrolases"/>
    <property type="match status" value="1"/>
</dbReference>
<evidence type="ECO:0000313" key="3">
    <source>
        <dbReference type="Proteomes" id="UP000736583"/>
    </source>
</evidence>
<protein>
    <submittedName>
        <fullName evidence="2">EutP/PduV family microcompartment system protein</fullName>
    </submittedName>
</protein>
<keyword evidence="1" id="KW-0547">Nucleotide-binding</keyword>
<name>A0ABS6F0X6_9CLOT</name>
<evidence type="ECO:0000256" key="1">
    <source>
        <dbReference type="PIRNR" id="PIRNR036409"/>
    </source>
</evidence>